<protein>
    <submittedName>
        <fullName evidence="10">Cytochrome P450 3A8</fullName>
    </submittedName>
</protein>
<dbReference type="GeneID" id="106176629"/>
<dbReference type="GO" id="GO:0008395">
    <property type="term" value="F:steroid hydroxylase activity"/>
    <property type="evidence" value="ECO:0007669"/>
    <property type="project" value="TreeGrafter"/>
</dbReference>
<organism evidence="9 10">
    <name type="scientific">Lingula anatina</name>
    <name type="common">Brachiopod</name>
    <name type="synonym">Lingula unguis</name>
    <dbReference type="NCBI Taxonomy" id="7574"/>
    <lineage>
        <taxon>Eukaryota</taxon>
        <taxon>Metazoa</taxon>
        <taxon>Spiralia</taxon>
        <taxon>Lophotrochozoa</taxon>
        <taxon>Brachiopoda</taxon>
        <taxon>Linguliformea</taxon>
        <taxon>Lingulata</taxon>
        <taxon>Lingulida</taxon>
        <taxon>Linguloidea</taxon>
        <taxon>Lingulidae</taxon>
        <taxon>Lingula</taxon>
    </lineage>
</organism>
<keyword evidence="9" id="KW-1185">Reference proteome</keyword>
<dbReference type="Pfam" id="PF00067">
    <property type="entry name" value="p450"/>
    <property type="match status" value="1"/>
</dbReference>
<evidence type="ECO:0000313" key="9">
    <source>
        <dbReference type="Proteomes" id="UP000085678"/>
    </source>
</evidence>
<dbReference type="PRINTS" id="PR00464">
    <property type="entry name" value="EP450II"/>
</dbReference>
<dbReference type="Proteomes" id="UP000085678">
    <property type="component" value="Unplaced"/>
</dbReference>
<evidence type="ECO:0000256" key="4">
    <source>
        <dbReference type="ARBA" id="ARBA00022723"/>
    </source>
</evidence>
<accession>A0A1S3JWY6</accession>
<evidence type="ECO:0000256" key="3">
    <source>
        <dbReference type="ARBA" id="ARBA00022617"/>
    </source>
</evidence>
<dbReference type="GO" id="GO:0016705">
    <property type="term" value="F:oxidoreductase activity, acting on paired donors, with incorporation or reduction of molecular oxygen"/>
    <property type="evidence" value="ECO:0007669"/>
    <property type="project" value="InterPro"/>
</dbReference>
<keyword evidence="3" id="KW-0349">Heme</keyword>
<feature type="transmembrane region" description="Helical" evidence="8">
    <location>
        <begin position="15"/>
        <end position="34"/>
    </location>
</feature>
<keyword evidence="5" id="KW-0560">Oxidoreductase</keyword>
<dbReference type="AlphaFoldDB" id="A0A1S3JWY6"/>
<proteinExistence type="inferred from homology"/>
<evidence type="ECO:0000256" key="2">
    <source>
        <dbReference type="ARBA" id="ARBA00010617"/>
    </source>
</evidence>
<dbReference type="OrthoDB" id="1470350at2759"/>
<dbReference type="InParanoid" id="A0A1S3JWY6"/>
<dbReference type="KEGG" id="lak:106176629"/>
<comment type="cofactor">
    <cofactor evidence="1">
        <name>heme</name>
        <dbReference type="ChEBI" id="CHEBI:30413"/>
    </cofactor>
</comment>
<dbReference type="SUPFAM" id="SSF48264">
    <property type="entry name" value="Cytochrome P450"/>
    <property type="match status" value="1"/>
</dbReference>
<keyword evidence="6" id="KW-0408">Iron</keyword>
<sequence>MEAGASIGWLAPPTWLSLVILAVTFIIIYTYWVYDNRRKFNLPGPTPLPVLGNTLEVISKGLIGFDAAMVQKYGKLVAINGSGRIGDILVADLDILKEIMVRRASSFTDRNEDPAPMFEPFNQSLTFSKGEHWKQMRSTITPAFSSGKLKQMEALILACADRLVQNLKKKAQGDEDIDIKRMFDPYTMDVIASTSFGLQLDAQGNPNHPFIKNAKELMEPSLHSPVILILREDISIFDP</sequence>
<keyword evidence="8" id="KW-1133">Transmembrane helix</keyword>
<evidence type="ECO:0000256" key="1">
    <source>
        <dbReference type="ARBA" id="ARBA00001971"/>
    </source>
</evidence>
<dbReference type="GO" id="GO:0020037">
    <property type="term" value="F:heme binding"/>
    <property type="evidence" value="ECO:0007669"/>
    <property type="project" value="InterPro"/>
</dbReference>
<evidence type="ECO:0000256" key="5">
    <source>
        <dbReference type="ARBA" id="ARBA00023002"/>
    </source>
</evidence>
<dbReference type="InterPro" id="IPR001128">
    <property type="entry name" value="Cyt_P450"/>
</dbReference>
<dbReference type="InterPro" id="IPR036396">
    <property type="entry name" value="Cyt_P450_sf"/>
</dbReference>
<dbReference type="InterPro" id="IPR002402">
    <property type="entry name" value="Cyt_P450_E_grp-II"/>
</dbReference>
<evidence type="ECO:0000313" key="10">
    <source>
        <dbReference type="RefSeq" id="XP_013414549.1"/>
    </source>
</evidence>
<keyword evidence="7" id="KW-0503">Monooxygenase</keyword>
<name>A0A1S3JWY6_LINAN</name>
<dbReference type="GO" id="GO:0005506">
    <property type="term" value="F:iron ion binding"/>
    <property type="evidence" value="ECO:0007669"/>
    <property type="project" value="InterPro"/>
</dbReference>
<evidence type="ECO:0000256" key="8">
    <source>
        <dbReference type="SAM" id="Phobius"/>
    </source>
</evidence>
<evidence type="ECO:0000256" key="7">
    <source>
        <dbReference type="ARBA" id="ARBA00023033"/>
    </source>
</evidence>
<gene>
    <name evidence="10" type="primary">LOC106176629</name>
</gene>
<dbReference type="InterPro" id="IPR050705">
    <property type="entry name" value="Cytochrome_P450_3A"/>
</dbReference>
<dbReference type="PANTHER" id="PTHR24302">
    <property type="entry name" value="CYTOCHROME P450 FAMILY 3"/>
    <property type="match status" value="1"/>
</dbReference>
<comment type="similarity">
    <text evidence="2">Belongs to the cytochrome P450 family.</text>
</comment>
<evidence type="ECO:0000256" key="6">
    <source>
        <dbReference type="ARBA" id="ARBA00023004"/>
    </source>
</evidence>
<keyword evidence="4" id="KW-0479">Metal-binding</keyword>
<dbReference type="RefSeq" id="XP_013414549.1">
    <property type="nucleotide sequence ID" value="XM_013559095.1"/>
</dbReference>
<dbReference type="PANTHER" id="PTHR24302:SF15">
    <property type="entry name" value="FATTY-ACID PEROXYGENASE"/>
    <property type="match status" value="1"/>
</dbReference>
<reference evidence="10" key="1">
    <citation type="journal article" date="2015" name="Nat. Commun.">
        <title>The Lingula genome provides insights into brachiopod evolution and the origin of phosphate biomineralization.</title>
        <authorList>
            <person name="Luo Y.J."/>
            <person name="Takeuchi T."/>
            <person name="Koyanagi R."/>
            <person name="Yamada L."/>
            <person name="Kanda M."/>
            <person name="Khalturina M."/>
            <person name="Fujie M."/>
            <person name="Yamasaki S.I."/>
            <person name="Endo K."/>
            <person name="Satoh N."/>
        </authorList>
    </citation>
    <scope>NUCLEOTIDE SEQUENCE</scope>
</reference>
<dbReference type="STRING" id="7574.A0A1S3JWY6"/>
<dbReference type="Gene3D" id="1.10.630.10">
    <property type="entry name" value="Cytochrome P450"/>
    <property type="match status" value="1"/>
</dbReference>
<reference evidence="10" key="2">
    <citation type="submission" date="2025-08" db="UniProtKB">
        <authorList>
            <consortium name="RefSeq"/>
        </authorList>
    </citation>
    <scope>IDENTIFICATION</scope>
</reference>
<keyword evidence="8" id="KW-0472">Membrane</keyword>
<keyword evidence="8" id="KW-0812">Transmembrane</keyword>